<dbReference type="SUPFAM" id="SSF53474">
    <property type="entry name" value="alpha/beta-Hydrolases"/>
    <property type="match status" value="1"/>
</dbReference>
<dbReference type="AlphaFoldDB" id="A0A0G0I672"/>
<dbReference type="EMBL" id="LBTU01000039">
    <property type="protein sequence ID" value="KKQ46480.1"/>
    <property type="molecule type" value="Genomic_DNA"/>
</dbReference>
<dbReference type="Gene3D" id="3.40.50.1820">
    <property type="entry name" value="alpha/beta hydrolase"/>
    <property type="match status" value="1"/>
</dbReference>
<comment type="caution">
    <text evidence="1">The sequence shown here is derived from an EMBL/GenBank/DDBJ whole genome shotgun (WGS) entry which is preliminary data.</text>
</comment>
<dbReference type="Proteomes" id="UP000034430">
    <property type="component" value="Unassembled WGS sequence"/>
</dbReference>
<dbReference type="PANTHER" id="PTHR15394">
    <property type="entry name" value="SERINE HYDROLASE RBBP9"/>
    <property type="match status" value="1"/>
</dbReference>
<accession>A0A0G0I672</accession>
<dbReference type="PANTHER" id="PTHR15394:SF3">
    <property type="entry name" value="SERINE HYDROLASE RBBP9"/>
    <property type="match status" value="1"/>
</dbReference>
<reference evidence="1 2" key="1">
    <citation type="journal article" date="2015" name="Nature">
        <title>rRNA introns, odd ribosomes, and small enigmatic genomes across a large radiation of phyla.</title>
        <authorList>
            <person name="Brown C.T."/>
            <person name="Hug L.A."/>
            <person name="Thomas B.C."/>
            <person name="Sharon I."/>
            <person name="Castelle C.J."/>
            <person name="Singh A."/>
            <person name="Wilkins M.J."/>
            <person name="Williams K.H."/>
            <person name="Banfield J.F."/>
        </authorList>
    </citation>
    <scope>NUCLEOTIDE SEQUENCE [LARGE SCALE GENOMIC DNA]</scope>
</reference>
<dbReference type="InterPro" id="IPR029058">
    <property type="entry name" value="AB_hydrolase_fold"/>
</dbReference>
<protein>
    <recommendedName>
        <fullName evidence="3">YdeN-like protein</fullName>
    </recommendedName>
</protein>
<dbReference type="InterPro" id="IPR010662">
    <property type="entry name" value="RBBP9/YdeN"/>
</dbReference>
<proteinExistence type="predicted"/>
<dbReference type="Pfam" id="PF06821">
    <property type="entry name" value="Ser_hydrolase"/>
    <property type="match status" value="1"/>
</dbReference>
<evidence type="ECO:0000313" key="2">
    <source>
        <dbReference type="Proteomes" id="UP000034430"/>
    </source>
</evidence>
<sequence>MKKKTQILMIHGGNTFENKKDYLKYLKTKKVSIEKKVRWSEGYFDKELGKSFEIIKPRMPLQDDAKYEDWKIWFERYIPFLRNNVILIGSSLGGIFLAKNLSENKFPKKILATYIICPPFDNTLPNEALVGGFKLKSDLSLIEKNCKNTTLIFSKDDDVVPVSHAEKYRSKLKNSKFIFYKNKNGHFRVPKFPEIVKMIKNDAKKI</sequence>
<gene>
    <name evidence="1" type="ORF">US65_C0039G0006</name>
</gene>
<name>A0A0G0I672_9BACT</name>
<evidence type="ECO:0000313" key="1">
    <source>
        <dbReference type="EMBL" id="KKQ46480.1"/>
    </source>
</evidence>
<evidence type="ECO:0008006" key="3">
    <source>
        <dbReference type="Google" id="ProtNLM"/>
    </source>
</evidence>
<organism evidence="1 2">
    <name type="scientific">Candidatus Yanofskybacteria bacterium GW2011_GWC2_37_9</name>
    <dbReference type="NCBI Taxonomy" id="1619028"/>
    <lineage>
        <taxon>Bacteria</taxon>
        <taxon>Candidatus Yanofskyibacteriota</taxon>
    </lineage>
</organism>
<dbReference type="GO" id="GO:0016787">
    <property type="term" value="F:hydrolase activity"/>
    <property type="evidence" value="ECO:0007669"/>
    <property type="project" value="InterPro"/>
</dbReference>